<accession>A0A3D9C2N3</accession>
<gene>
    <name evidence="2" type="ORF">DRF65_22550</name>
</gene>
<dbReference type="SUPFAM" id="SSF56731">
    <property type="entry name" value="DNA primase core"/>
    <property type="match status" value="1"/>
</dbReference>
<dbReference type="InterPro" id="IPR036977">
    <property type="entry name" value="DNA_primase_Znf_CHC2"/>
</dbReference>
<dbReference type="GO" id="GO:0008270">
    <property type="term" value="F:zinc ion binding"/>
    <property type="evidence" value="ECO:0007669"/>
    <property type="project" value="InterPro"/>
</dbReference>
<evidence type="ECO:0000259" key="1">
    <source>
        <dbReference type="SMART" id="SM00400"/>
    </source>
</evidence>
<keyword evidence="3" id="KW-1185">Reference proteome</keyword>
<organism evidence="2 3">
    <name type="scientific">Chryseobacterium pennae</name>
    <dbReference type="NCBI Taxonomy" id="2258962"/>
    <lineage>
        <taxon>Bacteria</taxon>
        <taxon>Pseudomonadati</taxon>
        <taxon>Bacteroidota</taxon>
        <taxon>Flavobacteriia</taxon>
        <taxon>Flavobacteriales</taxon>
        <taxon>Weeksellaceae</taxon>
        <taxon>Chryseobacterium group</taxon>
        <taxon>Chryseobacterium</taxon>
    </lineage>
</organism>
<name>A0A3D9C2N3_9FLAO</name>
<dbReference type="RefSeq" id="WP_115972982.1">
    <property type="nucleotide sequence ID" value="NZ_QNVT01000028.1"/>
</dbReference>
<feature type="domain" description="Zinc finger CHC2-type" evidence="1">
    <location>
        <begin position="39"/>
        <end position="85"/>
    </location>
</feature>
<dbReference type="GO" id="GO:0003899">
    <property type="term" value="F:DNA-directed RNA polymerase activity"/>
    <property type="evidence" value="ECO:0007669"/>
    <property type="project" value="InterPro"/>
</dbReference>
<protein>
    <submittedName>
        <fullName evidence="2">DNA primase</fullName>
    </submittedName>
</protein>
<dbReference type="SMART" id="SM00400">
    <property type="entry name" value="ZnF_CHCC"/>
    <property type="match status" value="1"/>
</dbReference>
<comment type="caution">
    <text evidence="2">The sequence shown here is derived from an EMBL/GenBank/DDBJ whole genome shotgun (WGS) entry which is preliminary data.</text>
</comment>
<dbReference type="AlphaFoldDB" id="A0A3D9C2N3"/>
<dbReference type="GO" id="GO:0006260">
    <property type="term" value="P:DNA replication"/>
    <property type="evidence" value="ECO:0007669"/>
    <property type="project" value="InterPro"/>
</dbReference>
<dbReference type="EMBL" id="QNVT01000028">
    <property type="protein sequence ID" value="REC60133.1"/>
    <property type="molecule type" value="Genomic_DNA"/>
</dbReference>
<dbReference type="Gene3D" id="3.40.1360.10">
    <property type="match status" value="1"/>
</dbReference>
<dbReference type="Gene3D" id="3.90.580.10">
    <property type="entry name" value="Zinc finger, CHC2-type domain"/>
    <property type="match status" value="1"/>
</dbReference>
<dbReference type="Proteomes" id="UP000256686">
    <property type="component" value="Unassembled WGS sequence"/>
</dbReference>
<sequence length="279" mass="32729">MNCEKIKQKVGIRTVLESFNLFPVKENGKTAFYFALDREEKIPSLSVDFIKNIAFDFGTGKSYDVISIVQLVNKCSVSEALKYLGKFDFSIQYHKQKEEIVTQSHYRGFKVKKIQHPVLIQYLKSRKVYEQRKLIKELHYELKGRNYFGIAFENNSGGFEIRNPYSKICLGKKDVTLIQGEENNKEITVFEGFIDYLTFKNIEKTKNSDYLILNSTVMLFKAIKALGEYDKIYLFLDNDSNGNITKNKILMKYKHVEDCSLIYRDFKDLNEWFCQGYIE</sequence>
<dbReference type="InterPro" id="IPR002694">
    <property type="entry name" value="Znf_CHC2"/>
</dbReference>
<dbReference type="GO" id="GO:0003677">
    <property type="term" value="F:DNA binding"/>
    <property type="evidence" value="ECO:0007669"/>
    <property type="project" value="InterPro"/>
</dbReference>
<evidence type="ECO:0000313" key="3">
    <source>
        <dbReference type="Proteomes" id="UP000256686"/>
    </source>
</evidence>
<evidence type="ECO:0000313" key="2">
    <source>
        <dbReference type="EMBL" id="REC60133.1"/>
    </source>
</evidence>
<dbReference type="Pfam" id="PF13155">
    <property type="entry name" value="Toprim_2"/>
    <property type="match status" value="1"/>
</dbReference>
<proteinExistence type="predicted"/>
<dbReference type="SUPFAM" id="SSF57783">
    <property type="entry name" value="Zinc beta-ribbon"/>
    <property type="match status" value="1"/>
</dbReference>
<reference evidence="3" key="1">
    <citation type="submission" date="2018-06" db="EMBL/GenBank/DDBJ databases">
        <authorList>
            <person name="Lum Nde A."/>
            <person name="Hugo C."/>
        </authorList>
    </citation>
    <scope>NUCLEOTIDE SEQUENCE [LARGE SCALE GENOMIC DNA]</scope>
    <source>
        <strain evidence="3">1_F178</strain>
    </source>
</reference>